<dbReference type="EMBL" id="JANFAV010000014">
    <property type="protein sequence ID" value="MCW6536586.1"/>
    <property type="molecule type" value="Genomic_DNA"/>
</dbReference>
<accession>A0AA42CVH1</accession>
<feature type="signal peptide" evidence="1">
    <location>
        <begin position="1"/>
        <end position="27"/>
    </location>
</feature>
<evidence type="ECO:0000313" key="3">
    <source>
        <dbReference type="Proteomes" id="UP001165565"/>
    </source>
</evidence>
<comment type="caution">
    <text evidence="2">The sequence shown here is derived from an EMBL/GenBank/DDBJ whole genome shotgun (WGS) entry which is preliminary data.</text>
</comment>
<dbReference type="Proteomes" id="UP001165565">
    <property type="component" value="Unassembled WGS sequence"/>
</dbReference>
<feature type="chain" id="PRO_5041297099" description="UrcA family protein" evidence="1">
    <location>
        <begin position="28"/>
        <end position="136"/>
    </location>
</feature>
<protein>
    <recommendedName>
        <fullName evidence="4">UrcA family protein</fullName>
    </recommendedName>
</protein>
<evidence type="ECO:0008006" key="4">
    <source>
        <dbReference type="Google" id="ProtNLM"/>
    </source>
</evidence>
<evidence type="ECO:0000313" key="2">
    <source>
        <dbReference type="EMBL" id="MCW6536586.1"/>
    </source>
</evidence>
<gene>
    <name evidence="2" type="ORF">NEE01_17550</name>
</gene>
<name>A0AA42CVH1_9SPHN</name>
<keyword evidence="3" id="KW-1185">Reference proteome</keyword>
<dbReference type="RefSeq" id="WP_265270174.1">
    <property type="nucleotide sequence ID" value="NZ_JANFAU010000012.1"/>
</dbReference>
<organism evidence="2 3">
    <name type="scientific">Sphingomonas lycopersici</name>
    <dbReference type="NCBI Taxonomy" id="2951807"/>
    <lineage>
        <taxon>Bacteria</taxon>
        <taxon>Pseudomonadati</taxon>
        <taxon>Pseudomonadota</taxon>
        <taxon>Alphaproteobacteria</taxon>
        <taxon>Sphingomonadales</taxon>
        <taxon>Sphingomonadaceae</taxon>
        <taxon>Sphingomonas</taxon>
    </lineage>
</organism>
<proteinExistence type="predicted"/>
<reference evidence="2" key="1">
    <citation type="submission" date="2022-06" db="EMBL/GenBank/DDBJ databases">
        <title>Sphingomonas sp. nov. isolated from rhizosphere soil of tomato.</title>
        <authorList>
            <person name="Dong H."/>
            <person name="Gao R."/>
        </authorList>
    </citation>
    <scope>NUCLEOTIDE SEQUENCE</scope>
    <source>
        <strain evidence="2">MMSM24</strain>
    </source>
</reference>
<sequence length="136" mass="14240">MRMVLIPLAAAALGAGAVAIASSPSQADRAASNEAAFQKEVSGLTPGKPVDCLDTRFNNASLKAIGPRLIYRVSPKLAYVNDTGGGCEAVARGDALITRQYSSRLCRGDIARTRDMTTRIDSGSCVMGSFVPYRGS</sequence>
<keyword evidence="1" id="KW-0732">Signal</keyword>
<evidence type="ECO:0000256" key="1">
    <source>
        <dbReference type="SAM" id="SignalP"/>
    </source>
</evidence>
<dbReference type="AlphaFoldDB" id="A0AA42CVH1"/>